<gene>
    <name evidence="2" type="ORF">QE152_g34305</name>
</gene>
<protein>
    <submittedName>
        <fullName evidence="2">Dimerization domain of Ca+-activated chloride-channel, anoctamin</fullName>
    </submittedName>
</protein>
<evidence type="ECO:0000313" key="2">
    <source>
        <dbReference type="EMBL" id="KAK9693246.1"/>
    </source>
</evidence>
<dbReference type="AlphaFoldDB" id="A0AAW1IUN5"/>
<comment type="caution">
    <text evidence="2">The sequence shown here is derived from an EMBL/GenBank/DDBJ whole genome shotgun (WGS) entry which is preliminary data.</text>
</comment>
<sequence length="176" mass="20894">MHLHLHLERDAVTYINVPLLSTRSVISGSFNWRNFSSDALDVDFVLAYEEDSNTEKLRKREVFEANLKEVGLLLEKEERQRIHFVKIHVPRNVICQYAEILKLRLPLKTPDHIEPSKNFIASAINKCFDFLNVRLDEKKFPPKRNRLRAEFSRDKFYLKVPLVLLWYLMGEDFADY</sequence>
<dbReference type="Proteomes" id="UP001458880">
    <property type="component" value="Unassembled WGS sequence"/>
</dbReference>
<accession>A0AAW1IUN5</accession>
<dbReference type="InterPro" id="IPR032394">
    <property type="entry name" value="Anoct_dimer"/>
</dbReference>
<evidence type="ECO:0000313" key="3">
    <source>
        <dbReference type="Proteomes" id="UP001458880"/>
    </source>
</evidence>
<evidence type="ECO:0000259" key="1">
    <source>
        <dbReference type="Pfam" id="PF16178"/>
    </source>
</evidence>
<dbReference type="Pfam" id="PF16178">
    <property type="entry name" value="Anoct_dimer"/>
    <property type="match status" value="1"/>
</dbReference>
<proteinExistence type="predicted"/>
<dbReference type="GO" id="GO:0046983">
    <property type="term" value="F:protein dimerization activity"/>
    <property type="evidence" value="ECO:0007669"/>
    <property type="project" value="InterPro"/>
</dbReference>
<reference evidence="2 3" key="1">
    <citation type="journal article" date="2024" name="BMC Genomics">
        <title>De novo assembly and annotation of Popillia japonica's genome with initial clues to its potential as an invasive pest.</title>
        <authorList>
            <person name="Cucini C."/>
            <person name="Boschi S."/>
            <person name="Funari R."/>
            <person name="Cardaioli E."/>
            <person name="Iannotti N."/>
            <person name="Marturano G."/>
            <person name="Paoli F."/>
            <person name="Bruttini M."/>
            <person name="Carapelli A."/>
            <person name="Frati F."/>
            <person name="Nardi F."/>
        </authorList>
    </citation>
    <scope>NUCLEOTIDE SEQUENCE [LARGE SCALE GENOMIC DNA]</scope>
    <source>
        <strain evidence="2">DMR45628</strain>
    </source>
</reference>
<dbReference type="EMBL" id="JASPKY010000547">
    <property type="protein sequence ID" value="KAK9693246.1"/>
    <property type="molecule type" value="Genomic_DNA"/>
</dbReference>
<feature type="domain" description="Anoctamin dimerisation" evidence="1">
    <location>
        <begin position="35"/>
        <end position="157"/>
    </location>
</feature>
<organism evidence="2 3">
    <name type="scientific">Popillia japonica</name>
    <name type="common">Japanese beetle</name>
    <dbReference type="NCBI Taxonomy" id="7064"/>
    <lineage>
        <taxon>Eukaryota</taxon>
        <taxon>Metazoa</taxon>
        <taxon>Ecdysozoa</taxon>
        <taxon>Arthropoda</taxon>
        <taxon>Hexapoda</taxon>
        <taxon>Insecta</taxon>
        <taxon>Pterygota</taxon>
        <taxon>Neoptera</taxon>
        <taxon>Endopterygota</taxon>
        <taxon>Coleoptera</taxon>
        <taxon>Polyphaga</taxon>
        <taxon>Scarabaeiformia</taxon>
        <taxon>Scarabaeidae</taxon>
        <taxon>Rutelinae</taxon>
        <taxon>Popillia</taxon>
    </lineage>
</organism>
<keyword evidence="3" id="KW-1185">Reference proteome</keyword>
<name>A0AAW1IUN5_POPJA</name>